<organism evidence="2 3">
    <name type="scientific">Mangrovimicrobium sediminis</name>
    <dbReference type="NCBI Taxonomy" id="2562682"/>
    <lineage>
        <taxon>Bacteria</taxon>
        <taxon>Pseudomonadati</taxon>
        <taxon>Pseudomonadota</taxon>
        <taxon>Gammaproteobacteria</taxon>
        <taxon>Cellvibrionales</taxon>
        <taxon>Halieaceae</taxon>
        <taxon>Mangrovimicrobium</taxon>
    </lineage>
</organism>
<keyword evidence="1" id="KW-1133">Transmembrane helix</keyword>
<keyword evidence="3" id="KW-1185">Reference proteome</keyword>
<reference evidence="2 3" key="1">
    <citation type="submission" date="2019-04" db="EMBL/GenBank/DDBJ databases">
        <title>Taxonomy of novel Haliea sp. from mangrove soil of West Coast of India.</title>
        <authorList>
            <person name="Verma A."/>
            <person name="Kumar P."/>
            <person name="Krishnamurthi S."/>
        </authorList>
    </citation>
    <scope>NUCLEOTIDE SEQUENCE [LARGE SCALE GENOMIC DNA]</scope>
    <source>
        <strain evidence="2 3">SAOS-164</strain>
    </source>
</reference>
<keyword evidence="1" id="KW-0472">Membrane</keyword>
<feature type="transmembrane region" description="Helical" evidence="1">
    <location>
        <begin position="54"/>
        <end position="73"/>
    </location>
</feature>
<proteinExistence type="predicted"/>
<evidence type="ECO:0000313" key="3">
    <source>
        <dbReference type="Proteomes" id="UP000298050"/>
    </source>
</evidence>
<feature type="transmembrane region" description="Helical" evidence="1">
    <location>
        <begin position="12"/>
        <end position="34"/>
    </location>
</feature>
<keyword evidence="1" id="KW-0812">Transmembrane</keyword>
<comment type="caution">
    <text evidence="2">The sequence shown here is derived from an EMBL/GenBank/DDBJ whole genome shotgun (WGS) entry which is preliminary data.</text>
</comment>
<evidence type="ECO:0000256" key="1">
    <source>
        <dbReference type="SAM" id="Phobius"/>
    </source>
</evidence>
<dbReference type="Proteomes" id="UP000298050">
    <property type="component" value="Unassembled WGS sequence"/>
</dbReference>
<dbReference type="RefSeq" id="WP_135440629.1">
    <property type="nucleotide sequence ID" value="NZ_SRLE01000001.1"/>
</dbReference>
<dbReference type="EMBL" id="SRLE01000001">
    <property type="protein sequence ID" value="TGD76052.1"/>
    <property type="molecule type" value="Genomic_DNA"/>
</dbReference>
<name>A0A4Z0M8L1_9GAMM</name>
<dbReference type="OrthoDB" id="7408523at2"/>
<protein>
    <submittedName>
        <fullName evidence="2">Uncharacterized protein</fullName>
    </submittedName>
</protein>
<accession>A0A4Z0M8L1</accession>
<evidence type="ECO:0000313" key="2">
    <source>
        <dbReference type="EMBL" id="TGD76052.1"/>
    </source>
</evidence>
<sequence length="254" mass="28341">MEPEKPTTFFGLDWRIALGFAVSFVWITGGFLYLASIVGLSQFIHLPTADIGSFLEGAFAPLAFLWLVIGHFMQQKEIVANTRAIFLQEQSARRQEMHAQRDSFFKLQTLVQDQLGSIAAFHYMSLQALIGTEDEDTDALTAEQTLGASSDSAWFIRKMIALAVSNRQDQAKMHEIFFGTELRERHSDNYIKTFRKLLRAAEAVDTDNMVSEALLHGSPAGILYRIILMVQGEQLIDSLMSLSNEPGSGRSMAG</sequence>
<dbReference type="AlphaFoldDB" id="A0A4Z0M8L1"/>
<gene>
    <name evidence="2" type="ORF">E4634_00425</name>
</gene>